<keyword evidence="3" id="KW-0732">Signal</keyword>
<dbReference type="GO" id="GO:0005615">
    <property type="term" value="C:extracellular space"/>
    <property type="evidence" value="ECO:0007669"/>
    <property type="project" value="TreeGrafter"/>
</dbReference>
<keyword evidence="1 2" id="KW-0193">Cuticle</keyword>
<dbReference type="AlphaFoldDB" id="A0AAJ6YHE2"/>
<feature type="signal peptide" evidence="3">
    <location>
        <begin position="1"/>
        <end position="22"/>
    </location>
</feature>
<dbReference type="KEGG" id="csol:105362369"/>
<dbReference type="GeneID" id="105362369"/>
<evidence type="ECO:0000313" key="5">
    <source>
        <dbReference type="RefSeq" id="XP_011498110.1"/>
    </source>
</evidence>
<evidence type="ECO:0000256" key="1">
    <source>
        <dbReference type="ARBA" id="ARBA00022460"/>
    </source>
</evidence>
<evidence type="ECO:0000313" key="4">
    <source>
        <dbReference type="Proteomes" id="UP000695007"/>
    </source>
</evidence>
<gene>
    <name evidence="5" type="primary">LOC105362369</name>
</gene>
<protein>
    <submittedName>
        <fullName evidence="5">Cuticle protein 21-like</fullName>
    </submittedName>
</protein>
<accession>A0AAJ6YHE2</accession>
<feature type="chain" id="PRO_5042553632" evidence="3">
    <location>
        <begin position="23"/>
        <end position="222"/>
    </location>
</feature>
<evidence type="ECO:0000256" key="2">
    <source>
        <dbReference type="PROSITE-ProRule" id="PRU00497"/>
    </source>
</evidence>
<dbReference type="Pfam" id="PF00379">
    <property type="entry name" value="Chitin_bind_4"/>
    <property type="match status" value="1"/>
</dbReference>
<dbReference type="PANTHER" id="PTHR12236:SF95">
    <property type="entry name" value="CUTICULAR PROTEIN 76BD, ISOFORM C-RELATED"/>
    <property type="match status" value="1"/>
</dbReference>
<dbReference type="GO" id="GO:0042302">
    <property type="term" value="F:structural constituent of cuticle"/>
    <property type="evidence" value="ECO:0007669"/>
    <property type="project" value="UniProtKB-UniRule"/>
</dbReference>
<dbReference type="InterPro" id="IPR051217">
    <property type="entry name" value="Insect_Cuticle_Struc_Prot"/>
</dbReference>
<dbReference type="RefSeq" id="XP_011498110.1">
    <property type="nucleotide sequence ID" value="XM_011499808.1"/>
</dbReference>
<dbReference type="PROSITE" id="PS00233">
    <property type="entry name" value="CHIT_BIND_RR_1"/>
    <property type="match status" value="1"/>
</dbReference>
<evidence type="ECO:0000256" key="3">
    <source>
        <dbReference type="SAM" id="SignalP"/>
    </source>
</evidence>
<proteinExistence type="predicted"/>
<dbReference type="PROSITE" id="PS51155">
    <property type="entry name" value="CHIT_BIND_RR_2"/>
    <property type="match status" value="1"/>
</dbReference>
<feature type="non-terminal residue" evidence="5">
    <location>
        <position position="1"/>
    </location>
</feature>
<dbReference type="PANTHER" id="PTHR12236">
    <property type="entry name" value="STRUCTURAL CONTITUENT OF CUTICLE"/>
    <property type="match status" value="1"/>
</dbReference>
<dbReference type="PRINTS" id="PR00947">
    <property type="entry name" value="CUTICLE"/>
</dbReference>
<reference evidence="5" key="1">
    <citation type="submission" date="2025-08" db="UniProtKB">
        <authorList>
            <consortium name="RefSeq"/>
        </authorList>
    </citation>
    <scope>IDENTIFICATION</scope>
</reference>
<dbReference type="InterPro" id="IPR031311">
    <property type="entry name" value="CHIT_BIND_RR_consensus"/>
</dbReference>
<dbReference type="InterPro" id="IPR000618">
    <property type="entry name" value="Insect_cuticle"/>
</dbReference>
<dbReference type="Proteomes" id="UP000695007">
    <property type="component" value="Unplaced"/>
</dbReference>
<dbReference type="GO" id="GO:0031012">
    <property type="term" value="C:extracellular matrix"/>
    <property type="evidence" value="ECO:0007669"/>
    <property type="project" value="TreeGrafter"/>
</dbReference>
<name>A0AAJ6YHE2_9HYME</name>
<keyword evidence="4" id="KW-1185">Reference proteome</keyword>
<organism evidence="4 5">
    <name type="scientific">Ceratosolen solmsi marchali</name>
    <dbReference type="NCBI Taxonomy" id="326594"/>
    <lineage>
        <taxon>Eukaryota</taxon>
        <taxon>Metazoa</taxon>
        <taxon>Ecdysozoa</taxon>
        <taxon>Arthropoda</taxon>
        <taxon>Hexapoda</taxon>
        <taxon>Insecta</taxon>
        <taxon>Pterygota</taxon>
        <taxon>Neoptera</taxon>
        <taxon>Endopterygota</taxon>
        <taxon>Hymenoptera</taxon>
        <taxon>Apocrita</taxon>
        <taxon>Proctotrupomorpha</taxon>
        <taxon>Chalcidoidea</taxon>
        <taxon>Agaonidae</taxon>
        <taxon>Agaoninae</taxon>
        <taxon>Ceratosolen</taxon>
    </lineage>
</organism>
<sequence length="222" mass="22433">GPSVPSIQQLVVLAAVVACTKAGFLAPAGVAYSAPLSYSPGPAVHSAPLSYSPGPAVHSVPVAHAVHAAPVAYAAAPVAKAVIAKTVDEEYDPNPQYSYSYDVHDGITGDAKTQQETRNGDQVQGSYSLLEADGTRRIVEYTADPQNGFNAVVHKEPATVAVKAVAPVVAKVHAAPVAYAAPAAPVAYAAPAASVAYAAPAAPVAYAAPAAPAAIIKSHNYY</sequence>